<organism evidence="8 9">
    <name type="scientific">Linum trigynum</name>
    <dbReference type="NCBI Taxonomy" id="586398"/>
    <lineage>
        <taxon>Eukaryota</taxon>
        <taxon>Viridiplantae</taxon>
        <taxon>Streptophyta</taxon>
        <taxon>Embryophyta</taxon>
        <taxon>Tracheophyta</taxon>
        <taxon>Spermatophyta</taxon>
        <taxon>Magnoliopsida</taxon>
        <taxon>eudicotyledons</taxon>
        <taxon>Gunneridae</taxon>
        <taxon>Pentapetalae</taxon>
        <taxon>rosids</taxon>
        <taxon>fabids</taxon>
        <taxon>Malpighiales</taxon>
        <taxon>Linaceae</taxon>
        <taxon>Linum</taxon>
    </lineage>
</organism>
<keyword evidence="1" id="KW-0479">Metal-binding</keyword>
<sequence length="432" mass="48342">MLLSAVGKDGNNHMYPIAWVFVESENGSSWTWFIQTLQEKRHLVDGNGWAIVSDQQTGLLDAIHECLPHAEHRTCACHVHAHFKAKHKFDMAAMLYWEAVYSTNEADWKAATAKMKELGGTVYEDFMAMEPESSEFLGCLMLEGIRVAVMTRLVSNKRKMGHCRGTFSPVVKSKLEKHKDEARLCTSRPSSAHKHEVHIHGKGYVVDLQTATCTCGYWGLYGIPCCHAASAIRSMIFHPEAYVHRYFEMDYVKNSYKYPIPASEGPQAWLPVEGHHNIVHCTRCGGEGHNKRSCTNPPAQQPAPPARKRKKRGENKGGGAAPQNAASAADNWKVRRRPHCSRCGATNQNSWTCPLRVGVQIESMGTCSRQQMEREVRRAAQGINVYIDPTSGNMYSRMSTRGPQQGGRREPNEPDQPPMNSTQPPSTQPETQ</sequence>
<feature type="compositionally biased region" description="Polar residues" evidence="5">
    <location>
        <begin position="390"/>
        <end position="403"/>
    </location>
</feature>
<evidence type="ECO:0000256" key="3">
    <source>
        <dbReference type="ARBA" id="ARBA00022833"/>
    </source>
</evidence>
<evidence type="ECO:0000313" key="9">
    <source>
        <dbReference type="Proteomes" id="UP001497516"/>
    </source>
</evidence>
<evidence type="ECO:0000259" key="7">
    <source>
        <dbReference type="PROSITE" id="PS50966"/>
    </source>
</evidence>
<evidence type="ECO:0008006" key="10">
    <source>
        <dbReference type="Google" id="ProtNLM"/>
    </source>
</evidence>
<dbReference type="SMART" id="SM00575">
    <property type="entry name" value="ZnF_PMZ"/>
    <property type="match status" value="1"/>
</dbReference>
<feature type="domain" description="CCHC-type" evidence="6">
    <location>
        <begin position="281"/>
        <end position="296"/>
    </location>
</feature>
<gene>
    <name evidence="8" type="ORF">LTRI10_LOCUS23203</name>
</gene>
<protein>
    <recommendedName>
        <fullName evidence="10">SWIM-type domain-containing protein</fullName>
    </recommendedName>
</protein>
<dbReference type="PROSITE" id="PS50966">
    <property type="entry name" value="ZF_SWIM"/>
    <property type="match status" value="1"/>
</dbReference>
<name>A0AAV2E7P3_9ROSI</name>
<evidence type="ECO:0000259" key="6">
    <source>
        <dbReference type="PROSITE" id="PS50158"/>
    </source>
</evidence>
<dbReference type="InterPro" id="IPR006564">
    <property type="entry name" value="Znf_PMZ"/>
</dbReference>
<dbReference type="GO" id="GO:0008270">
    <property type="term" value="F:zinc ion binding"/>
    <property type="evidence" value="ECO:0007669"/>
    <property type="project" value="UniProtKB-KW"/>
</dbReference>
<feature type="domain" description="SWIM-type" evidence="7">
    <location>
        <begin position="204"/>
        <end position="236"/>
    </location>
</feature>
<keyword evidence="9" id="KW-1185">Reference proteome</keyword>
<dbReference type="PANTHER" id="PTHR31973">
    <property type="entry name" value="POLYPROTEIN, PUTATIVE-RELATED"/>
    <property type="match status" value="1"/>
</dbReference>
<dbReference type="PANTHER" id="PTHR31973:SF187">
    <property type="entry name" value="MUTATOR TRANSPOSASE MUDRA PROTEIN"/>
    <property type="match status" value="1"/>
</dbReference>
<feature type="region of interest" description="Disordered" evidence="5">
    <location>
        <begin position="292"/>
        <end position="333"/>
    </location>
</feature>
<dbReference type="InterPro" id="IPR001878">
    <property type="entry name" value="Znf_CCHC"/>
</dbReference>
<dbReference type="AlphaFoldDB" id="A0AAV2E7P3"/>
<evidence type="ECO:0000256" key="1">
    <source>
        <dbReference type="ARBA" id="ARBA00022723"/>
    </source>
</evidence>
<dbReference type="Proteomes" id="UP001497516">
    <property type="component" value="Chromosome 4"/>
</dbReference>
<evidence type="ECO:0000256" key="2">
    <source>
        <dbReference type="ARBA" id="ARBA00022771"/>
    </source>
</evidence>
<dbReference type="Pfam" id="PF10551">
    <property type="entry name" value="MULE"/>
    <property type="match status" value="1"/>
</dbReference>
<accession>A0AAV2E7P3</accession>
<proteinExistence type="predicted"/>
<dbReference type="Pfam" id="PF04434">
    <property type="entry name" value="SWIM"/>
    <property type="match status" value="1"/>
</dbReference>
<dbReference type="EMBL" id="OZ034817">
    <property type="protein sequence ID" value="CAL1381849.1"/>
    <property type="molecule type" value="Genomic_DNA"/>
</dbReference>
<evidence type="ECO:0000256" key="5">
    <source>
        <dbReference type="SAM" id="MobiDB-lite"/>
    </source>
</evidence>
<evidence type="ECO:0000256" key="4">
    <source>
        <dbReference type="PROSITE-ProRule" id="PRU00047"/>
    </source>
</evidence>
<keyword evidence="3" id="KW-0862">Zinc</keyword>
<dbReference type="PROSITE" id="PS50158">
    <property type="entry name" value="ZF_CCHC"/>
    <property type="match status" value="1"/>
</dbReference>
<reference evidence="8 9" key="1">
    <citation type="submission" date="2024-04" db="EMBL/GenBank/DDBJ databases">
        <authorList>
            <person name="Fracassetti M."/>
        </authorList>
    </citation>
    <scope>NUCLEOTIDE SEQUENCE [LARGE SCALE GENOMIC DNA]</scope>
</reference>
<feature type="compositionally biased region" description="Polar residues" evidence="5">
    <location>
        <begin position="418"/>
        <end position="432"/>
    </location>
</feature>
<dbReference type="GO" id="GO:0003676">
    <property type="term" value="F:nucleic acid binding"/>
    <property type="evidence" value="ECO:0007669"/>
    <property type="project" value="InterPro"/>
</dbReference>
<keyword evidence="2 4" id="KW-0863">Zinc-finger</keyword>
<dbReference type="Gene3D" id="4.10.60.10">
    <property type="entry name" value="Zinc finger, CCHC-type"/>
    <property type="match status" value="1"/>
</dbReference>
<evidence type="ECO:0000313" key="8">
    <source>
        <dbReference type="EMBL" id="CAL1381849.1"/>
    </source>
</evidence>
<dbReference type="InterPro" id="IPR018289">
    <property type="entry name" value="MULE_transposase_dom"/>
</dbReference>
<feature type="region of interest" description="Disordered" evidence="5">
    <location>
        <begin position="387"/>
        <end position="432"/>
    </location>
</feature>
<dbReference type="InterPro" id="IPR007527">
    <property type="entry name" value="Znf_SWIM"/>
</dbReference>